<keyword evidence="3 9" id="KW-0963">Cytoplasm</keyword>
<evidence type="ECO:0000256" key="3">
    <source>
        <dbReference type="ARBA" id="ARBA00022490"/>
    </source>
</evidence>
<evidence type="ECO:0000256" key="7">
    <source>
        <dbReference type="ARBA" id="ARBA00023004"/>
    </source>
</evidence>
<keyword evidence="4 9" id="KW-0808">Transferase</keyword>
<comment type="miscellaneous">
    <text evidence="9">In Archaea the pyridoxal phosphate cofactor is not covalently bound to Lys but ligated by other amino acids.</text>
</comment>
<evidence type="ECO:0000256" key="2">
    <source>
        <dbReference type="ARBA" id="ARBA00006490"/>
    </source>
</evidence>
<evidence type="ECO:0000256" key="6">
    <source>
        <dbReference type="ARBA" id="ARBA00022898"/>
    </source>
</evidence>
<feature type="binding site" evidence="9">
    <location>
        <begin position="231"/>
        <end position="233"/>
    </location>
    <ligand>
        <name>pyridoxal 5'-phosphate</name>
        <dbReference type="ChEBI" id="CHEBI:597326"/>
    </ligand>
</feature>
<dbReference type="GO" id="GO:0030170">
    <property type="term" value="F:pyridoxal phosphate binding"/>
    <property type="evidence" value="ECO:0007669"/>
    <property type="project" value="UniProtKB-UniRule"/>
</dbReference>
<dbReference type="InterPro" id="IPR016454">
    <property type="entry name" value="Cysteine_dSase"/>
</dbReference>
<feature type="binding site" description="via persulfide group" evidence="9">
    <location>
        <position position="356"/>
    </location>
    <ligand>
        <name>[2Fe-2S] cluster</name>
        <dbReference type="ChEBI" id="CHEBI:190135"/>
        <note>ligand shared with IscU</note>
    </ligand>
</feature>
<dbReference type="GO" id="GO:0051537">
    <property type="term" value="F:2 iron, 2 sulfur cluster binding"/>
    <property type="evidence" value="ECO:0007669"/>
    <property type="project" value="UniProtKB-UniRule"/>
</dbReference>
<dbReference type="InterPro" id="IPR017772">
    <property type="entry name" value="Cys_deSase_NifS_bac/arc"/>
</dbReference>
<dbReference type="PATRIC" id="fig|1434113.4.peg.3218"/>
<dbReference type="EMBL" id="CP009514">
    <property type="protein sequence ID" value="AKB72454.1"/>
    <property type="molecule type" value="Genomic_DNA"/>
</dbReference>
<dbReference type="InterPro" id="IPR015421">
    <property type="entry name" value="PyrdxlP-dep_Trfase_major"/>
</dbReference>
<feature type="active site" description="Cysteine persulfide intermediate" evidence="9">
    <location>
        <position position="356"/>
    </location>
</feature>
<feature type="binding site" evidence="9">
    <location>
        <position position="181"/>
    </location>
    <ligand>
        <name>pyridoxal 5'-phosphate</name>
        <dbReference type="ChEBI" id="CHEBI:597326"/>
    </ligand>
</feature>
<keyword evidence="7 9" id="KW-0408">Iron</keyword>
<dbReference type="GO" id="GO:0006520">
    <property type="term" value="P:amino acid metabolic process"/>
    <property type="evidence" value="ECO:0007669"/>
    <property type="project" value="InterPro"/>
</dbReference>
<comment type="cofactor">
    <cofactor evidence="1 9">
        <name>pyridoxal 5'-phosphate</name>
        <dbReference type="ChEBI" id="CHEBI:597326"/>
    </cofactor>
</comment>
<comment type="catalytic activity">
    <reaction evidence="9">
        <text>(sulfur carrier)-H + L-cysteine = (sulfur carrier)-SH + L-alanine</text>
        <dbReference type="Rhea" id="RHEA:43892"/>
        <dbReference type="Rhea" id="RHEA-COMP:14737"/>
        <dbReference type="Rhea" id="RHEA-COMP:14739"/>
        <dbReference type="ChEBI" id="CHEBI:29917"/>
        <dbReference type="ChEBI" id="CHEBI:35235"/>
        <dbReference type="ChEBI" id="CHEBI:57972"/>
        <dbReference type="ChEBI" id="CHEBI:64428"/>
        <dbReference type="EC" id="2.8.1.7"/>
    </reaction>
</comment>
<evidence type="ECO:0000256" key="8">
    <source>
        <dbReference type="ARBA" id="ARBA00023014"/>
    </source>
</evidence>
<dbReference type="FunFam" id="3.40.640.10:FF:000084">
    <property type="entry name" value="IscS-like cysteine desulfurase"/>
    <property type="match status" value="1"/>
</dbReference>
<dbReference type="SUPFAM" id="SSF53383">
    <property type="entry name" value="PLP-dependent transferases"/>
    <property type="match status" value="1"/>
</dbReference>
<dbReference type="InterPro" id="IPR000192">
    <property type="entry name" value="Aminotrans_V_dom"/>
</dbReference>
<dbReference type="Gene3D" id="3.40.640.10">
    <property type="entry name" value="Type I PLP-dependent aspartate aminotransferase-like (Major domain)"/>
    <property type="match status" value="1"/>
</dbReference>
<dbReference type="NCBIfam" id="TIGR03402">
    <property type="entry name" value="FeS_nifS"/>
    <property type="match status" value="1"/>
</dbReference>
<keyword evidence="6 9" id="KW-0663">Pyridoxal phosphate</keyword>
<evidence type="ECO:0000256" key="4">
    <source>
        <dbReference type="ARBA" id="ARBA00022679"/>
    </source>
</evidence>
<evidence type="ECO:0000256" key="1">
    <source>
        <dbReference type="ARBA" id="ARBA00001933"/>
    </source>
</evidence>
<proteinExistence type="inferred from homology"/>
<organism evidence="11 12">
    <name type="scientific">Methanosarcina mazei C16</name>
    <dbReference type="NCBI Taxonomy" id="1434113"/>
    <lineage>
        <taxon>Archaea</taxon>
        <taxon>Methanobacteriati</taxon>
        <taxon>Methanobacteriota</taxon>
        <taxon>Stenosarchaea group</taxon>
        <taxon>Methanomicrobia</taxon>
        <taxon>Methanosarcinales</taxon>
        <taxon>Methanosarcinaceae</taxon>
        <taxon>Methanosarcina</taxon>
    </lineage>
</organism>
<evidence type="ECO:0000313" key="12">
    <source>
        <dbReference type="Proteomes" id="UP000033071"/>
    </source>
</evidence>
<evidence type="ECO:0000259" key="10">
    <source>
        <dbReference type="Pfam" id="PF00266"/>
    </source>
</evidence>
<dbReference type="GO" id="GO:0031071">
    <property type="term" value="F:cysteine desulfurase activity"/>
    <property type="evidence" value="ECO:0007669"/>
    <property type="project" value="UniProtKB-UniRule"/>
</dbReference>
<dbReference type="GO" id="GO:0044571">
    <property type="term" value="P:[2Fe-2S] cluster assembly"/>
    <property type="evidence" value="ECO:0007669"/>
    <property type="project" value="UniProtKB-UniRule"/>
</dbReference>
<dbReference type="PANTHER" id="PTHR11601:SF34">
    <property type="entry name" value="CYSTEINE DESULFURASE"/>
    <property type="match status" value="1"/>
</dbReference>
<keyword evidence="8 9" id="KW-0411">Iron-sulfur</keyword>
<dbReference type="EC" id="2.8.1.7" evidence="9"/>
<dbReference type="Gene3D" id="3.90.1150.10">
    <property type="entry name" value="Aspartate Aminotransferase, domain 1"/>
    <property type="match status" value="1"/>
</dbReference>
<keyword evidence="9" id="KW-0001">2Fe-2S</keyword>
<dbReference type="InterPro" id="IPR015424">
    <property type="entry name" value="PyrdxlP-dep_Trfase"/>
</dbReference>
<dbReference type="NCBIfam" id="NF002806">
    <property type="entry name" value="PRK02948.1"/>
    <property type="match status" value="1"/>
</dbReference>
<feature type="binding site" evidence="9">
    <location>
        <begin position="101"/>
        <end position="102"/>
    </location>
    <ligand>
        <name>pyridoxal 5'-phosphate</name>
        <dbReference type="ChEBI" id="CHEBI:597326"/>
    </ligand>
</feature>
<comment type="pathway">
    <text evidence="9">Cofactor biosynthesis; iron-sulfur cluster biosynthesis.</text>
</comment>
<reference evidence="11 12" key="1">
    <citation type="submission" date="2014-07" db="EMBL/GenBank/DDBJ databases">
        <title>Methanogenic archaea and the global carbon cycle.</title>
        <authorList>
            <person name="Henriksen J.R."/>
            <person name="Luke J."/>
            <person name="Reinhart S."/>
            <person name="Benedict M.N."/>
            <person name="Youngblut N.D."/>
            <person name="Metcalf M.E."/>
            <person name="Whitaker R.J."/>
            <person name="Metcalf W.W."/>
        </authorList>
    </citation>
    <scope>NUCLEOTIDE SEQUENCE [LARGE SCALE GENOMIC DNA]</scope>
    <source>
        <strain evidence="11 12">C16</strain>
    </source>
</reference>
<feature type="binding site" evidence="9">
    <location>
        <position position="269"/>
    </location>
    <ligand>
        <name>pyridoxal 5'-phosphate</name>
        <dbReference type="ChEBI" id="CHEBI:597326"/>
    </ligand>
</feature>
<comment type="subcellular location">
    <subcellularLocation>
        <location evidence="9">Cytoplasm</location>
    </subcellularLocation>
</comment>
<feature type="binding site" evidence="9">
    <location>
        <position position="209"/>
    </location>
    <ligand>
        <name>pyridoxal 5'-phosphate</name>
        <dbReference type="ChEBI" id="CHEBI:597326"/>
    </ligand>
</feature>
<evidence type="ECO:0000256" key="5">
    <source>
        <dbReference type="ARBA" id="ARBA00022723"/>
    </source>
</evidence>
<dbReference type="PIRSF" id="PIRSF005572">
    <property type="entry name" value="NifS"/>
    <property type="match status" value="1"/>
</dbReference>
<evidence type="ECO:0000313" key="11">
    <source>
        <dbReference type="EMBL" id="AKB72454.1"/>
    </source>
</evidence>
<dbReference type="Pfam" id="PF00266">
    <property type="entry name" value="Aminotran_5"/>
    <property type="match status" value="1"/>
</dbReference>
<dbReference type="InterPro" id="IPR015422">
    <property type="entry name" value="PyrdxlP-dep_Trfase_small"/>
</dbReference>
<comment type="similarity">
    <text evidence="2 9">Belongs to the class-V pyridoxal-phosphate-dependent aminotransferase family. NifS/IscS subfamily.</text>
</comment>
<dbReference type="AlphaFoldDB" id="A0A0E3RWL8"/>
<dbReference type="Proteomes" id="UP000033071">
    <property type="component" value="Chromosome"/>
</dbReference>
<comment type="subunit">
    <text evidence="9">Homodimer. Forms a heterotetramer with IscU, interacts with other sulfur acceptors.</text>
</comment>
<evidence type="ECO:0000256" key="9">
    <source>
        <dbReference type="HAMAP-Rule" id="MF_00331"/>
    </source>
</evidence>
<protein>
    <recommendedName>
        <fullName evidence="9">Cysteine desulfurase IscS</fullName>
        <ecNumber evidence="9">2.8.1.7</ecNumber>
    </recommendedName>
</protein>
<dbReference type="GO" id="GO:0046872">
    <property type="term" value="F:metal ion binding"/>
    <property type="evidence" value="ECO:0007669"/>
    <property type="project" value="UniProtKB-KW"/>
</dbReference>
<dbReference type="InterPro" id="IPR010240">
    <property type="entry name" value="Cys_deSase_IscS"/>
</dbReference>
<dbReference type="GO" id="GO:0005737">
    <property type="term" value="C:cytoplasm"/>
    <property type="evidence" value="ECO:0007669"/>
    <property type="project" value="UniProtKB-SubCell"/>
</dbReference>
<name>A0A0E3RWL8_METMZ</name>
<dbReference type="PANTHER" id="PTHR11601">
    <property type="entry name" value="CYSTEINE DESULFURYLASE FAMILY MEMBER"/>
    <property type="match status" value="1"/>
</dbReference>
<comment type="function">
    <text evidence="9">Master enzyme that delivers sulfur to a number of partners involved in Fe-S cluster assembly, tRNA modification or cofactor biosynthesis. Catalyzes the removal of elemental sulfur atoms from cysteine to produce alanine. Functions as a sulfur delivery protein for Fe-S cluster synthesis onto IscU, an Fe-S scaffold assembly protein, as well as other S acceptor proteins.</text>
</comment>
<keyword evidence="5 9" id="KW-0479">Metal-binding</keyword>
<dbReference type="KEGG" id="mmac:MSMAC_2564"/>
<gene>
    <name evidence="9" type="primary">iscS</name>
    <name evidence="11" type="ORF">MSMAC_2564</name>
</gene>
<dbReference type="UniPathway" id="UPA00266"/>
<sequence>MPDKNESFCRAHNKFISGELLFSLGVLMGENRLVYMDHAATTFIKQEVVETMLPFLKDHFGNPSSLYSIGREGKEAVETAREKLAKALGASPEEIYFTSGGTESDNWAVKGTAFARRKKGKHIITIPIEHHAVLYPCKYLETKGFDVTYLPVDEYGLVDPAELEAAIREDTILISVMYANNEIGTIEPISEIGKVAGEHGVPFHTDAVQAIGNFSLDLKGKDRDVNMLSLSAHKFYGPKGIGALYIREGTEIDSYIHGGAQEKRKRAGTENVAGIAGMGKAIELATANIEKHAEKIRKMRDRLRKGIMEIPHCRLNGHPEKRLPGNLNFSFEYIEGESLLLMLDQMGICSSTGSACSSGSLDPSHVLSAIGVPPEIAQGSLRLTLGDANTEEDVDYVLEVLPQVVEKLRAISPFYKPSDVCEK</sequence>
<accession>A0A0E3RWL8</accession>
<feature type="domain" description="Aminotransferase class V" evidence="10">
    <location>
        <begin position="34"/>
        <end position="397"/>
    </location>
</feature>
<dbReference type="HAMAP" id="MF_00331">
    <property type="entry name" value="Cys_desulf_IscS"/>
    <property type="match status" value="1"/>
</dbReference>
<dbReference type="HOGENOM" id="CLU_003433_0_0_2"/>